<organism evidence="1 2">
    <name type="scientific">Apiospora aurea</name>
    <dbReference type="NCBI Taxonomy" id="335848"/>
    <lineage>
        <taxon>Eukaryota</taxon>
        <taxon>Fungi</taxon>
        <taxon>Dikarya</taxon>
        <taxon>Ascomycota</taxon>
        <taxon>Pezizomycotina</taxon>
        <taxon>Sordariomycetes</taxon>
        <taxon>Xylariomycetidae</taxon>
        <taxon>Amphisphaeriales</taxon>
        <taxon>Apiosporaceae</taxon>
        <taxon>Apiospora</taxon>
    </lineage>
</organism>
<name>A0ABR1QKB5_9PEZI</name>
<dbReference type="GeneID" id="92075692"/>
<evidence type="ECO:0000313" key="2">
    <source>
        <dbReference type="Proteomes" id="UP001391051"/>
    </source>
</evidence>
<proteinExistence type="predicted"/>
<comment type="caution">
    <text evidence="1">The sequence shown here is derived from an EMBL/GenBank/DDBJ whole genome shotgun (WGS) entry which is preliminary data.</text>
</comment>
<reference evidence="1 2" key="1">
    <citation type="submission" date="2023-01" db="EMBL/GenBank/DDBJ databases">
        <title>Analysis of 21 Apiospora genomes using comparative genomics revels a genus with tremendous synthesis potential of carbohydrate active enzymes and secondary metabolites.</title>
        <authorList>
            <person name="Sorensen T."/>
        </authorList>
    </citation>
    <scope>NUCLEOTIDE SEQUENCE [LARGE SCALE GENOMIC DNA]</scope>
    <source>
        <strain evidence="1 2">CBS 24483</strain>
    </source>
</reference>
<keyword evidence="2" id="KW-1185">Reference proteome</keyword>
<protein>
    <submittedName>
        <fullName evidence="1">Uncharacterized protein</fullName>
    </submittedName>
</protein>
<dbReference type="RefSeq" id="XP_066702492.1">
    <property type="nucleotide sequence ID" value="XM_066842630.1"/>
</dbReference>
<dbReference type="Proteomes" id="UP001391051">
    <property type="component" value="Unassembled WGS sequence"/>
</dbReference>
<gene>
    <name evidence="1" type="ORF">PG986_006408</name>
</gene>
<evidence type="ECO:0000313" key="1">
    <source>
        <dbReference type="EMBL" id="KAK7957186.1"/>
    </source>
</evidence>
<dbReference type="EMBL" id="JAQQWE010000004">
    <property type="protein sequence ID" value="KAK7957186.1"/>
    <property type="molecule type" value="Genomic_DNA"/>
</dbReference>
<sequence>MRSSISAGDTASLAMDMATSPMTRESAQRLRAHRASGDIRCVRSASDSSVNFSICRGSWASIKACEVTSGIMTAKNAHGLLSRLLRSVKVECVVNFPLNAAKVTAAVDGNVATEGQCAVIKQRLETP</sequence>
<accession>A0ABR1QKB5</accession>